<evidence type="ECO:0000313" key="2">
    <source>
        <dbReference type="Proteomes" id="UP000033636"/>
    </source>
</evidence>
<dbReference type="EMBL" id="JZWT02000004">
    <property type="protein sequence ID" value="MFB6490083.1"/>
    <property type="molecule type" value="Genomic_DNA"/>
</dbReference>
<organism evidence="1 2">
    <name type="scientific">Thermoproteus sp. AZ2</name>
    <dbReference type="NCBI Taxonomy" id="1609232"/>
    <lineage>
        <taxon>Archaea</taxon>
        <taxon>Thermoproteota</taxon>
        <taxon>Thermoprotei</taxon>
        <taxon>Thermoproteales</taxon>
        <taxon>Thermoproteaceae</taxon>
        <taxon>Thermoproteus</taxon>
    </lineage>
</organism>
<sequence>MLLEYVVNCPICGARITAPYDPKAVEAALRSPDGLYITTLKCPNGHYVLIAIDKDGVIRRIDAERGAGGRPDCEVVKPLDFLPAPIRQRVLDALQTGDFRGVEKIVEDLRRAGVIRCL</sequence>
<reference evidence="1" key="1">
    <citation type="submission" date="2024-07" db="EMBL/GenBank/DDBJ databases">
        <title>Metagenome and Metagenome-Assembled Genomes of Archaea from a hot spring from the geothermal field of Los Azufres, Mexico.</title>
        <authorList>
            <person name="Marin-Paredes R."/>
            <person name="Martinez-Romero E."/>
            <person name="Servin-Garciduenas L.E."/>
        </authorList>
    </citation>
    <scope>NUCLEOTIDE SEQUENCE</scope>
</reference>
<accession>A0ACC6UZF2</accession>
<name>A0ACC6UZF2_9CREN</name>
<dbReference type="Proteomes" id="UP000033636">
    <property type="component" value="Unassembled WGS sequence"/>
</dbReference>
<proteinExistence type="predicted"/>
<gene>
    <name evidence="1" type="ORF">TU35_002360</name>
</gene>
<comment type="caution">
    <text evidence="1">The sequence shown here is derived from an EMBL/GenBank/DDBJ whole genome shotgun (WGS) entry which is preliminary data.</text>
</comment>
<evidence type="ECO:0000313" key="1">
    <source>
        <dbReference type="EMBL" id="MFB6490083.1"/>
    </source>
</evidence>
<protein>
    <submittedName>
        <fullName evidence="1">Uncharacterized protein</fullName>
    </submittedName>
</protein>